<dbReference type="SUPFAM" id="SSF48726">
    <property type="entry name" value="Immunoglobulin"/>
    <property type="match status" value="1"/>
</dbReference>
<dbReference type="AlphaFoldDB" id="A0A9X9LKI4"/>
<dbReference type="Proteomes" id="UP000269945">
    <property type="component" value="Unassembled WGS sequence"/>
</dbReference>
<name>A0A9X9LKI4_GULGU</name>
<comment type="caution">
    <text evidence="1">The sequence shown here is derived from an EMBL/GenBank/DDBJ whole genome shotgun (WGS) entry which is preliminary data.</text>
</comment>
<dbReference type="InterPro" id="IPR036179">
    <property type="entry name" value="Ig-like_dom_sf"/>
</dbReference>
<keyword evidence="2" id="KW-1185">Reference proteome</keyword>
<sequence length="63" mass="6652">GLDPIPPRISGSLHRIHGLLCADSASLDVSEPGTDIRITCGGNNIGSKNAQWYQQKQGQAPVL</sequence>
<proteinExistence type="predicted"/>
<feature type="non-terminal residue" evidence="1">
    <location>
        <position position="1"/>
    </location>
</feature>
<dbReference type="Gene3D" id="2.60.40.10">
    <property type="entry name" value="Immunoglobulins"/>
    <property type="match status" value="1"/>
</dbReference>
<organism evidence="1 2">
    <name type="scientific">Gulo gulo</name>
    <name type="common">Wolverine</name>
    <name type="synonym">Gluton</name>
    <dbReference type="NCBI Taxonomy" id="48420"/>
    <lineage>
        <taxon>Eukaryota</taxon>
        <taxon>Metazoa</taxon>
        <taxon>Chordata</taxon>
        <taxon>Craniata</taxon>
        <taxon>Vertebrata</taxon>
        <taxon>Euteleostomi</taxon>
        <taxon>Mammalia</taxon>
        <taxon>Eutheria</taxon>
        <taxon>Laurasiatheria</taxon>
        <taxon>Carnivora</taxon>
        <taxon>Caniformia</taxon>
        <taxon>Musteloidea</taxon>
        <taxon>Mustelidae</taxon>
        <taxon>Guloninae</taxon>
        <taxon>Gulo</taxon>
    </lineage>
</organism>
<evidence type="ECO:0000313" key="1">
    <source>
        <dbReference type="EMBL" id="VCW70595.1"/>
    </source>
</evidence>
<gene>
    <name evidence="1" type="ORF">BN2614_LOCUS1</name>
</gene>
<reference evidence="1 2" key="1">
    <citation type="submission" date="2018-10" db="EMBL/GenBank/DDBJ databases">
        <authorList>
            <person name="Ekblom R."/>
            <person name="Jareborg N."/>
        </authorList>
    </citation>
    <scope>NUCLEOTIDE SEQUENCE [LARGE SCALE GENOMIC DNA]</scope>
    <source>
        <tissue evidence="1">Muscle</tissue>
    </source>
</reference>
<dbReference type="InterPro" id="IPR013783">
    <property type="entry name" value="Ig-like_fold"/>
</dbReference>
<feature type="non-terminal residue" evidence="1">
    <location>
        <position position="63"/>
    </location>
</feature>
<evidence type="ECO:0000313" key="2">
    <source>
        <dbReference type="Proteomes" id="UP000269945"/>
    </source>
</evidence>
<accession>A0A9X9LKI4</accession>
<protein>
    <submittedName>
        <fullName evidence="1">Uncharacterized protein</fullName>
    </submittedName>
</protein>
<dbReference type="EMBL" id="CYRY02006065">
    <property type="protein sequence ID" value="VCW70595.1"/>
    <property type="molecule type" value="Genomic_DNA"/>
</dbReference>